<dbReference type="EMBL" id="WUBS01000007">
    <property type="protein sequence ID" value="NDL63391.1"/>
    <property type="molecule type" value="Genomic_DNA"/>
</dbReference>
<evidence type="ECO:0000259" key="6">
    <source>
        <dbReference type="Pfam" id="PF08281"/>
    </source>
</evidence>
<keyword evidence="8" id="KW-1185">Reference proteome</keyword>
<dbReference type="Proteomes" id="UP000461443">
    <property type="component" value="Unassembled WGS sequence"/>
</dbReference>
<dbReference type="PANTHER" id="PTHR43133">
    <property type="entry name" value="RNA POLYMERASE ECF-TYPE SIGMA FACTO"/>
    <property type="match status" value="1"/>
</dbReference>
<evidence type="ECO:0000256" key="2">
    <source>
        <dbReference type="ARBA" id="ARBA00023015"/>
    </source>
</evidence>
<evidence type="ECO:0000256" key="3">
    <source>
        <dbReference type="ARBA" id="ARBA00023082"/>
    </source>
</evidence>
<dbReference type="Gene3D" id="1.10.10.10">
    <property type="entry name" value="Winged helix-like DNA-binding domain superfamily/Winged helix DNA-binding domain"/>
    <property type="match status" value="1"/>
</dbReference>
<evidence type="ECO:0000313" key="7">
    <source>
        <dbReference type="EMBL" id="NDL63391.1"/>
    </source>
</evidence>
<dbReference type="Pfam" id="PF08281">
    <property type="entry name" value="Sigma70_r4_2"/>
    <property type="match status" value="1"/>
</dbReference>
<dbReference type="SUPFAM" id="SSF88946">
    <property type="entry name" value="Sigma2 domain of RNA polymerase sigma factors"/>
    <property type="match status" value="1"/>
</dbReference>
<keyword evidence="2" id="KW-0805">Transcription regulation</keyword>
<dbReference type="InterPro" id="IPR013249">
    <property type="entry name" value="RNA_pol_sigma70_r4_t2"/>
</dbReference>
<evidence type="ECO:0000313" key="8">
    <source>
        <dbReference type="Proteomes" id="UP000461443"/>
    </source>
</evidence>
<evidence type="ECO:0000256" key="4">
    <source>
        <dbReference type="ARBA" id="ARBA00023163"/>
    </source>
</evidence>
<proteinExistence type="inferred from homology"/>
<feature type="domain" description="RNA polymerase sigma factor 70 region 4 type 2" evidence="6">
    <location>
        <begin position="148"/>
        <end position="174"/>
    </location>
</feature>
<dbReference type="AlphaFoldDB" id="A0A845SLA0"/>
<dbReference type="SUPFAM" id="SSF88659">
    <property type="entry name" value="Sigma3 and sigma4 domains of RNA polymerase sigma factors"/>
    <property type="match status" value="1"/>
</dbReference>
<reference evidence="7 8" key="2">
    <citation type="submission" date="2020-02" db="EMBL/GenBank/DDBJ databases">
        <title>The new genus of Enterobacteriales.</title>
        <authorList>
            <person name="Kim I.S."/>
        </authorList>
    </citation>
    <scope>NUCLEOTIDE SEQUENCE [LARGE SCALE GENOMIC DNA]</scope>
    <source>
        <strain evidence="7 8">SAP-6</strain>
    </source>
</reference>
<dbReference type="InterPro" id="IPR013325">
    <property type="entry name" value="RNA_pol_sigma_r2"/>
</dbReference>
<dbReference type="InterPro" id="IPR013324">
    <property type="entry name" value="RNA_pol_sigma_r3/r4-like"/>
</dbReference>
<dbReference type="InterPro" id="IPR039425">
    <property type="entry name" value="RNA_pol_sigma-70-like"/>
</dbReference>
<dbReference type="Gene3D" id="1.10.1740.10">
    <property type="match status" value="1"/>
</dbReference>
<organism evidence="7 8">
    <name type="scientific">Acerihabitans arboris</name>
    <dbReference type="NCBI Taxonomy" id="2691583"/>
    <lineage>
        <taxon>Bacteria</taxon>
        <taxon>Pseudomonadati</taxon>
        <taxon>Pseudomonadota</taxon>
        <taxon>Gammaproteobacteria</taxon>
        <taxon>Enterobacterales</taxon>
        <taxon>Pectobacteriaceae</taxon>
        <taxon>Acerihabitans</taxon>
    </lineage>
</organism>
<keyword evidence="3" id="KW-0731">Sigma factor</keyword>
<accession>A0A845SLA0</accession>
<protein>
    <submittedName>
        <fullName evidence="7">Sigma-70 family RNA polymerase sigma factor</fullName>
    </submittedName>
</protein>
<dbReference type="InterPro" id="IPR036388">
    <property type="entry name" value="WH-like_DNA-bd_sf"/>
</dbReference>
<dbReference type="Pfam" id="PF04542">
    <property type="entry name" value="Sigma70_r2"/>
    <property type="match status" value="1"/>
</dbReference>
<dbReference type="GO" id="GO:0016987">
    <property type="term" value="F:sigma factor activity"/>
    <property type="evidence" value="ECO:0007669"/>
    <property type="project" value="UniProtKB-KW"/>
</dbReference>
<evidence type="ECO:0000256" key="1">
    <source>
        <dbReference type="ARBA" id="ARBA00010641"/>
    </source>
</evidence>
<keyword evidence="4" id="KW-0804">Transcription</keyword>
<comment type="caution">
    <text evidence="7">The sequence shown here is derived from an EMBL/GenBank/DDBJ whole genome shotgun (WGS) entry which is preliminary data.</text>
</comment>
<dbReference type="InterPro" id="IPR007627">
    <property type="entry name" value="RNA_pol_sigma70_r2"/>
</dbReference>
<evidence type="ECO:0000259" key="5">
    <source>
        <dbReference type="Pfam" id="PF04542"/>
    </source>
</evidence>
<dbReference type="GO" id="GO:0006352">
    <property type="term" value="P:DNA-templated transcription initiation"/>
    <property type="evidence" value="ECO:0007669"/>
    <property type="project" value="InterPro"/>
</dbReference>
<dbReference type="InterPro" id="IPR014284">
    <property type="entry name" value="RNA_pol_sigma-70_dom"/>
</dbReference>
<dbReference type="RefSeq" id="WP_162366108.1">
    <property type="nucleotide sequence ID" value="NZ_WUBS01000007.1"/>
</dbReference>
<dbReference type="PANTHER" id="PTHR43133:SF51">
    <property type="entry name" value="RNA POLYMERASE SIGMA FACTOR"/>
    <property type="match status" value="1"/>
</dbReference>
<comment type="similarity">
    <text evidence="1">Belongs to the sigma-70 factor family. ECF subfamily.</text>
</comment>
<name>A0A845SLA0_9GAMM</name>
<dbReference type="GO" id="GO:0003677">
    <property type="term" value="F:DNA binding"/>
    <property type="evidence" value="ECO:0007669"/>
    <property type="project" value="InterPro"/>
</dbReference>
<dbReference type="NCBIfam" id="TIGR02937">
    <property type="entry name" value="sigma70-ECF"/>
    <property type="match status" value="1"/>
</dbReference>
<gene>
    <name evidence="7" type="ORF">GRH90_11620</name>
</gene>
<feature type="domain" description="RNA polymerase sigma-70 region 2" evidence="5">
    <location>
        <begin position="24"/>
        <end position="89"/>
    </location>
</feature>
<sequence>MTDALVEISFDRVCLPFVNWEDIFRQQQKKLQNFIRKRVANKEDIEDLAQMTYLEVLRNCHKFSGASKPETWVFGIALNLIRNHYKTHKGQYLTDVLNEEDTYDLTHDNDPCHIIENAQLLRIAMASIENFSPQIKEMLSILVERDGSYQDVAAVLNIPVGTVRSRLSRVRESLKNSTGL</sequence>
<reference evidence="7 8" key="1">
    <citation type="submission" date="2019-12" db="EMBL/GenBank/DDBJ databases">
        <authorList>
            <person name="Lee S.D."/>
        </authorList>
    </citation>
    <scope>NUCLEOTIDE SEQUENCE [LARGE SCALE GENOMIC DNA]</scope>
    <source>
        <strain evidence="7 8">SAP-6</strain>
    </source>
</reference>